<accession>A0A162CQF0</accession>
<keyword evidence="3" id="KW-1185">Reference proteome</keyword>
<protein>
    <submittedName>
        <fullName evidence="2">Uncharacterized protein</fullName>
    </submittedName>
</protein>
<dbReference type="Gene3D" id="1.10.287.1490">
    <property type="match status" value="1"/>
</dbReference>
<evidence type="ECO:0000256" key="1">
    <source>
        <dbReference type="SAM" id="Coils"/>
    </source>
</evidence>
<keyword evidence="1" id="KW-0175">Coiled coil</keyword>
<name>A0A162CQF0_9BACI</name>
<dbReference type="RefSeq" id="WP_061950190.1">
    <property type="nucleotide sequence ID" value="NZ_LTAO01000039.1"/>
</dbReference>
<dbReference type="EMBL" id="LTAO01000039">
    <property type="protein sequence ID" value="KYG26011.1"/>
    <property type="molecule type" value="Genomic_DNA"/>
</dbReference>
<feature type="coiled-coil region" evidence="1">
    <location>
        <begin position="4"/>
        <end position="31"/>
    </location>
</feature>
<evidence type="ECO:0000313" key="3">
    <source>
        <dbReference type="Proteomes" id="UP000075806"/>
    </source>
</evidence>
<dbReference type="OrthoDB" id="2980602at2"/>
<reference evidence="2" key="1">
    <citation type="submission" date="2016-02" db="EMBL/GenBank/DDBJ databases">
        <title>Genome sequence of Bacillus trypoxylicola KCTC 13244(T).</title>
        <authorList>
            <person name="Jeong H."/>
            <person name="Park S.-H."/>
            <person name="Choi S.-K."/>
        </authorList>
    </citation>
    <scope>NUCLEOTIDE SEQUENCE [LARGE SCALE GENOMIC DNA]</scope>
    <source>
        <strain evidence="2">KCTC 13244</strain>
    </source>
</reference>
<dbReference type="Proteomes" id="UP000075806">
    <property type="component" value="Unassembled WGS sequence"/>
</dbReference>
<dbReference type="SUPFAM" id="SSF46579">
    <property type="entry name" value="Prefoldin"/>
    <property type="match status" value="1"/>
</dbReference>
<proteinExistence type="predicted"/>
<comment type="caution">
    <text evidence="2">The sequence shown here is derived from an EMBL/GenBank/DDBJ whole genome shotgun (WGS) entry which is preliminary data.</text>
</comment>
<sequence length="139" mass="16317">MSELQSLRSDRSSKQQELRACTNEVAVLNNKIAKLDIIIEDFAQFKRDVQEHRNHFRQVSNETYDDWKGTLFIQSRINMSSNIYMSSLREYVNKVDDNLDELNNERMRLQNEIYSTEGLIGNIKASINWLSTKITNLLN</sequence>
<dbReference type="AlphaFoldDB" id="A0A162CQF0"/>
<gene>
    <name evidence="2" type="ORF">AZF04_13065</name>
</gene>
<feature type="coiled-coil region" evidence="1">
    <location>
        <begin position="85"/>
        <end position="119"/>
    </location>
</feature>
<evidence type="ECO:0000313" key="2">
    <source>
        <dbReference type="EMBL" id="KYG26011.1"/>
    </source>
</evidence>
<organism evidence="2 3">
    <name type="scientific">Alkalihalobacillus trypoxylicola</name>
    <dbReference type="NCBI Taxonomy" id="519424"/>
    <lineage>
        <taxon>Bacteria</taxon>
        <taxon>Bacillati</taxon>
        <taxon>Bacillota</taxon>
        <taxon>Bacilli</taxon>
        <taxon>Bacillales</taxon>
        <taxon>Bacillaceae</taxon>
        <taxon>Alkalihalobacillus</taxon>
    </lineage>
</organism>